<feature type="region of interest" description="Disordered" evidence="1">
    <location>
        <begin position="31"/>
        <end position="59"/>
    </location>
</feature>
<proteinExistence type="predicted"/>
<keyword evidence="3" id="KW-1185">Reference proteome</keyword>
<evidence type="ECO:0000313" key="3">
    <source>
        <dbReference type="Proteomes" id="UP000245926"/>
    </source>
</evidence>
<evidence type="ECO:0000313" key="2">
    <source>
        <dbReference type="EMBL" id="AWN43299.1"/>
    </source>
</evidence>
<evidence type="ECO:0000256" key="1">
    <source>
        <dbReference type="SAM" id="MobiDB-lite"/>
    </source>
</evidence>
<organism evidence="2 3">
    <name type="scientific">Methylobacterium durans</name>
    <dbReference type="NCBI Taxonomy" id="2202825"/>
    <lineage>
        <taxon>Bacteria</taxon>
        <taxon>Pseudomonadati</taxon>
        <taxon>Pseudomonadota</taxon>
        <taxon>Alphaproteobacteria</taxon>
        <taxon>Hyphomicrobiales</taxon>
        <taxon>Methylobacteriaceae</taxon>
        <taxon>Methylobacterium</taxon>
    </lineage>
</organism>
<accession>A0A2U8WB78</accession>
<reference evidence="3" key="1">
    <citation type="submission" date="2018-05" db="EMBL/GenBank/DDBJ databases">
        <title>Complete Genome Sequence of Methylobacterium sp. 17SD2-17.</title>
        <authorList>
            <person name="Srinivasan S."/>
        </authorList>
    </citation>
    <scope>NUCLEOTIDE SEQUENCE [LARGE SCALE GENOMIC DNA]</scope>
    <source>
        <strain evidence="3">17SD2-17</strain>
    </source>
</reference>
<dbReference type="KEGG" id="mets:DK389_25840"/>
<dbReference type="EMBL" id="CP029550">
    <property type="protein sequence ID" value="AWN43299.1"/>
    <property type="molecule type" value="Genomic_DNA"/>
</dbReference>
<protein>
    <submittedName>
        <fullName evidence="2">Uncharacterized protein</fullName>
    </submittedName>
</protein>
<gene>
    <name evidence="2" type="ORF">DK389_25840</name>
</gene>
<name>A0A2U8WB78_9HYPH</name>
<sequence>MLDIVLRLVISGAIMVGTVYLPALTSAHPDARATETASMSEPARSCPAPRASIIPTCVA</sequence>
<dbReference type="AlphaFoldDB" id="A0A2U8WB78"/>
<dbReference type="Proteomes" id="UP000245926">
    <property type="component" value="Chromosome"/>
</dbReference>